<evidence type="ECO:0000256" key="1">
    <source>
        <dbReference type="ARBA" id="ARBA00004123"/>
    </source>
</evidence>
<keyword evidence="5" id="KW-1185">Reference proteome</keyword>
<sequence length="204" mass="21094">MMGEAAASCDGCEAAAAIRMRAQGAGGGWTAARGTAMAPPSIESSSSSSSIFSSTSSLTTDKEEDGEDGATSSSRPSDRRASSMSSSSLASSESMETFQVDAAGAGGPLYELSAMMDHLPPARTGLSKHYQGRSQSFTSLADVSCVEDLAKKTTPYIRRPKASRRYAAPLGVKNHRFSKTAVKKAPAVDAAKVNSSNGDLAKKI</sequence>
<dbReference type="EMBL" id="CP144750">
    <property type="protein sequence ID" value="WVZ79795.1"/>
    <property type="molecule type" value="Genomic_DNA"/>
</dbReference>
<accession>A0AAQ3X017</accession>
<gene>
    <name evidence="4" type="ORF">U9M48_027331</name>
</gene>
<comment type="subcellular location">
    <subcellularLocation>
        <location evidence="1">Nucleus</location>
    </subcellularLocation>
</comment>
<evidence type="ECO:0000313" key="4">
    <source>
        <dbReference type="EMBL" id="WVZ79795.1"/>
    </source>
</evidence>
<dbReference type="GO" id="GO:0006950">
    <property type="term" value="P:response to stress"/>
    <property type="evidence" value="ECO:0007669"/>
    <property type="project" value="UniProtKB-ARBA"/>
</dbReference>
<dbReference type="AlphaFoldDB" id="A0AAQ3X017"/>
<dbReference type="Proteomes" id="UP001341281">
    <property type="component" value="Chromosome 06"/>
</dbReference>
<proteinExistence type="predicted"/>
<protein>
    <recommendedName>
        <fullName evidence="6">Oxidative stress 3</fullName>
    </recommendedName>
</protein>
<feature type="compositionally biased region" description="Low complexity" evidence="3">
    <location>
        <begin position="82"/>
        <end position="94"/>
    </location>
</feature>
<evidence type="ECO:0000313" key="5">
    <source>
        <dbReference type="Proteomes" id="UP001341281"/>
    </source>
</evidence>
<dbReference type="PANTHER" id="PTHR33172">
    <property type="entry name" value="OS08G0516900 PROTEIN"/>
    <property type="match status" value="1"/>
</dbReference>
<evidence type="ECO:0000256" key="2">
    <source>
        <dbReference type="ARBA" id="ARBA00023242"/>
    </source>
</evidence>
<evidence type="ECO:0008006" key="6">
    <source>
        <dbReference type="Google" id="ProtNLM"/>
    </source>
</evidence>
<dbReference type="GO" id="GO:0005634">
    <property type="term" value="C:nucleus"/>
    <property type="evidence" value="ECO:0007669"/>
    <property type="project" value="UniProtKB-SubCell"/>
</dbReference>
<evidence type="ECO:0000256" key="3">
    <source>
        <dbReference type="SAM" id="MobiDB-lite"/>
    </source>
</evidence>
<reference evidence="4 5" key="1">
    <citation type="submission" date="2024-02" db="EMBL/GenBank/DDBJ databases">
        <title>High-quality chromosome-scale genome assembly of Pensacola bahiagrass (Paspalum notatum Flugge var. saurae).</title>
        <authorList>
            <person name="Vega J.M."/>
            <person name="Podio M."/>
            <person name="Orjuela J."/>
            <person name="Siena L.A."/>
            <person name="Pessino S.C."/>
            <person name="Combes M.C."/>
            <person name="Mariac C."/>
            <person name="Albertini E."/>
            <person name="Pupilli F."/>
            <person name="Ortiz J.P.A."/>
            <person name="Leblanc O."/>
        </authorList>
    </citation>
    <scope>NUCLEOTIDE SEQUENCE [LARGE SCALE GENOMIC DNA]</scope>
    <source>
        <strain evidence="4">R1</strain>
        <tissue evidence="4">Leaf</tissue>
    </source>
</reference>
<feature type="compositionally biased region" description="Low complexity" evidence="3">
    <location>
        <begin position="30"/>
        <end position="57"/>
    </location>
</feature>
<dbReference type="PANTHER" id="PTHR33172:SF29">
    <property type="entry name" value="OS06G0559400 PROTEIN"/>
    <property type="match status" value="1"/>
</dbReference>
<organism evidence="4 5">
    <name type="scientific">Paspalum notatum var. saurae</name>
    <dbReference type="NCBI Taxonomy" id="547442"/>
    <lineage>
        <taxon>Eukaryota</taxon>
        <taxon>Viridiplantae</taxon>
        <taxon>Streptophyta</taxon>
        <taxon>Embryophyta</taxon>
        <taxon>Tracheophyta</taxon>
        <taxon>Spermatophyta</taxon>
        <taxon>Magnoliopsida</taxon>
        <taxon>Liliopsida</taxon>
        <taxon>Poales</taxon>
        <taxon>Poaceae</taxon>
        <taxon>PACMAD clade</taxon>
        <taxon>Panicoideae</taxon>
        <taxon>Andropogonodae</taxon>
        <taxon>Paspaleae</taxon>
        <taxon>Paspalinae</taxon>
        <taxon>Paspalum</taxon>
    </lineage>
</organism>
<keyword evidence="2" id="KW-0539">Nucleus</keyword>
<name>A0AAQ3X017_PASNO</name>
<dbReference type="InterPro" id="IPR051992">
    <property type="entry name" value="OxStress_Response_Reg"/>
</dbReference>
<feature type="region of interest" description="Disordered" evidence="3">
    <location>
        <begin position="24"/>
        <end position="96"/>
    </location>
</feature>